<reference evidence="2" key="1">
    <citation type="submission" date="2016-11" db="EMBL/GenBank/DDBJ databases">
        <authorList>
            <person name="Varghese N."/>
            <person name="Submissions S."/>
        </authorList>
    </citation>
    <scope>NUCLEOTIDE SEQUENCE [LARGE SCALE GENOMIC DNA]</scope>
    <source>
        <strain evidence="2">DSM 17957</strain>
    </source>
</reference>
<dbReference type="OrthoDB" id="2973230at2"/>
<dbReference type="EMBL" id="FQZV01000006">
    <property type="protein sequence ID" value="SHI75706.1"/>
    <property type="molecule type" value="Genomic_DNA"/>
</dbReference>
<dbReference type="Proteomes" id="UP000184536">
    <property type="component" value="Unassembled WGS sequence"/>
</dbReference>
<name>A0A1M6DR24_9FIRM</name>
<protein>
    <submittedName>
        <fullName evidence="1">Uncharacterized protein</fullName>
    </submittedName>
</protein>
<organism evidence="1 2">
    <name type="scientific">Geosporobacter subterraneus DSM 17957</name>
    <dbReference type="NCBI Taxonomy" id="1121919"/>
    <lineage>
        <taxon>Bacteria</taxon>
        <taxon>Bacillati</taxon>
        <taxon>Bacillota</taxon>
        <taxon>Clostridia</taxon>
        <taxon>Peptostreptococcales</taxon>
        <taxon>Thermotaleaceae</taxon>
        <taxon>Geosporobacter</taxon>
    </lineage>
</organism>
<dbReference type="STRING" id="1121919.SAMN02745975_00545"/>
<keyword evidence="2" id="KW-1185">Reference proteome</keyword>
<dbReference type="RefSeq" id="WP_110939834.1">
    <property type="nucleotide sequence ID" value="NZ_FQZV01000006.1"/>
</dbReference>
<accession>A0A1M6DR24</accession>
<gene>
    <name evidence="1" type="ORF">SAMN02745975_00545</name>
</gene>
<dbReference type="AlphaFoldDB" id="A0A1M6DR24"/>
<sequence>MKVYRMDDYDWVAANSAEEAKEFYIKETGVSEEELEVEECNLKKEGMYVEVEIDDAKLMLDKIASGEKVNGRNVVKFSRGDCGLCVWITFEEVLKKDGESQPYIIASSEW</sequence>
<evidence type="ECO:0000313" key="1">
    <source>
        <dbReference type="EMBL" id="SHI75706.1"/>
    </source>
</evidence>
<evidence type="ECO:0000313" key="2">
    <source>
        <dbReference type="Proteomes" id="UP000184536"/>
    </source>
</evidence>
<proteinExistence type="predicted"/>